<gene>
    <name evidence="1" type="ORF">QO001_000340</name>
</gene>
<keyword evidence="1" id="KW-0808">Transferase</keyword>
<dbReference type="PANTHER" id="PTHR43883:SF1">
    <property type="entry name" value="GLUCONOKINASE"/>
    <property type="match status" value="1"/>
</dbReference>
<dbReference type="Proteomes" id="UP001223420">
    <property type="component" value="Unassembled WGS sequence"/>
</dbReference>
<dbReference type="RefSeq" id="WP_230364998.1">
    <property type="nucleotide sequence ID" value="NZ_JAJALK010000001.1"/>
</dbReference>
<dbReference type="PANTHER" id="PTHR43883">
    <property type="entry name" value="SLR0207 PROTEIN"/>
    <property type="match status" value="1"/>
</dbReference>
<evidence type="ECO:0000313" key="2">
    <source>
        <dbReference type="Proteomes" id="UP001223420"/>
    </source>
</evidence>
<comment type="caution">
    <text evidence="1">The sequence shown here is derived from an EMBL/GenBank/DDBJ whole genome shotgun (WGS) entry which is preliminary data.</text>
</comment>
<dbReference type="InterPro" id="IPR011009">
    <property type="entry name" value="Kinase-like_dom_sf"/>
</dbReference>
<dbReference type="SUPFAM" id="SSF56112">
    <property type="entry name" value="Protein kinase-like (PK-like)"/>
    <property type="match status" value="1"/>
</dbReference>
<dbReference type="InterPro" id="IPR027417">
    <property type="entry name" value="P-loop_NTPase"/>
</dbReference>
<dbReference type="AlphaFoldDB" id="A0AAJ1THZ8"/>
<dbReference type="Pfam" id="PF13671">
    <property type="entry name" value="AAA_33"/>
    <property type="match status" value="1"/>
</dbReference>
<dbReference type="EMBL" id="JAUSWL010000001">
    <property type="protein sequence ID" value="MDQ0541432.1"/>
    <property type="molecule type" value="Genomic_DNA"/>
</dbReference>
<protein>
    <submittedName>
        <fullName evidence="1">Aminoglycoside phosphotransferase family enzyme/predicted kinase</fullName>
    </submittedName>
</protein>
<dbReference type="Gene3D" id="3.40.50.300">
    <property type="entry name" value="P-loop containing nucleotide triphosphate hydrolases"/>
    <property type="match status" value="1"/>
</dbReference>
<organism evidence="1 2">
    <name type="scientific">Methylobacterium brachiatum</name>
    <dbReference type="NCBI Taxonomy" id="269660"/>
    <lineage>
        <taxon>Bacteria</taxon>
        <taxon>Pseudomonadati</taxon>
        <taxon>Pseudomonadota</taxon>
        <taxon>Alphaproteobacteria</taxon>
        <taxon>Hyphomicrobiales</taxon>
        <taxon>Methylobacteriaceae</taxon>
        <taxon>Methylobacterium</taxon>
    </lineage>
</organism>
<evidence type="ECO:0000313" key="1">
    <source>
        <dbReference type="EMBL" id="MDQ0541432.1"/>
    </source>
</evidence>
<name>A0AAJ1THZ8_9HYPH</name>
<keyword evidence="1" id="KW-0418">Kinase</keyword>
<dbReference type="GO" id="GO:0016301">
    <property type="term" value="F:kinase activity"/>
    <property type="evidence" value="ECO:0007669"/>
    <property type="project" value="UniProtKB-KW"/>
</dbReference>
<accession>A0AAJ1THZ8</accession>
<dbReference type="InterPro" id="IPR052732">
    <property type="entry name" value="Cell-binding_unc_protein"/>
</dbReference>
<sequence length="511" mass="54466">MLPESQIDVAQFLTRALAGDGTVERVSTHISSLFLAGDRVLKCKRAVRFPYLDFSTPELRLAACQAEVALNRRTAPALYCGVRRITREPGGALTFDGSGALVDAVVEMRRFPEADLFDAMARSGRLGPTHIADLAHRIAAFHADAAISRDHGGTAAIAKLIAMNDAALRNAGLVPEAEAQALSARFRAALERHATLLDARRAAGKVRRCHGALTLRNICLFEGVPTPFDCIEFSEDIATTDVLYDLAFVLMDLWHRARFDLANLLFNRYLDEADETDGIGLLPFLMALRAVIRAHVTGAQAADAPDPTATIAEARAYIDLADSLLAEAPARLLAIGGFSGSGKSSVAASVAPGLGRAPGARILASDRIRKRLHGADALTRLPPAAYEPAVSAQVYAALRREARRVLAAGHCAVADAVFDRPDARAAIAAAAEELGIGFCGIWLEAPAATLARRVEGRTNDPSDATVAVLSGQLARDPGAIVWHRLDAGQPLDALRDAVHALCDDGRARVRR</sequence>
<dbReference type="SUPFAM" id="SSF52540">
    <property type="entry name" value="P-loop containing nucleoside triphosphate hydrolases"/>
    <property type="match status" value="1"/>
</dbReference>
<proteinExistence type="predicted"/>
<reference evidence="1" key="1">
    <citation type="submission" date="2023-07" db="EMBL/GenBank/DDBJ databases">
        <title>Genomic Encyclopedia of Type Strains, Phase IV (KMG-IV): sequencing the most valuable type-strain genomes for metagenomic binning, comparative biology and taxonomic classification.</title>
        <authorList>
            <person name="Goeker M."/>
        </authorList>
    </citation>
    <scope>NUCLEOTIDE SEQUENCE</scope>
    <source>
        <strain evidence="1">DSM 19569</strain>
    </source>
</reference>